<reference evidence="6 7" key="1">
    <citation type="submission" date="2015-10" db="EMBL/GenBank/DDBJ databases">
        <title>Butyribacter intestini gen. nov., sp. nov., a butyric acid-producing bacterium of the family Lachnospiraceae isolated from the human faeces.</title>
        <authorList>
            <person name="Zou Y."/>
            <person name="Xue W."/>
            <person name="Luo G."/>
            <person name="Lv M."/>
        </authorList>
    </citation>
    <scope>NUCLEOTIDE SEQUENCE [LARGE SCALE GENOMIC DNA]</scope>
    <source>
        <strain evidence="6 7">TF01-11</strain>
    </source>
</reference>
<evidence type="ECO:0000313" key="7">
    <source>
        <dbReference type="Proteomes" id="UP000050833"/>
    </source>
</evidence>
<feature type="region of interest" description="Disordered" evidence="4">
    <location>
        <begin position="209"/>
        <end position="239"/>
    </location>
</feature>
<dbReference type="SUPFAM" id="SSF48452">
    <property type="entry name" value="TPR-like"/>
    <property type="match status" value="2"/>
</dbReference>
<feature type="compositionally biased region" description="Basic and acidic residues" evidence="4">
    <location>
        <begin position="220"/>
        <end position="238"/>
    </location>
</feature>
<dbReference type="PANTHER" id="PTHR45586">
    <property type="entry name" value="TPR REPEAT-CONTAINING PROTEIN PA4667"/>
    <property type="match status" value="1"/>
</dbReference>
<organism evidence="6 7">
    <name type="scientific">Butyribacter intestini</name>
    <dbReference type="NCBI Taxonomy" id="1703332"/>
    <lineage>
        <taxon>Bacteria</taxon>
        <taxon>Bacillati</taxon>
        <taxon>Bacillota</taxon>
        <taxon>Clostridia</taxon>
        <taxon>Lachnospirales</taxon>
        <taxon>Lachnospiraceae</taxon>
        <taxon>Butyribacter</taxon>
    </lineage>
</organism>
<dbReference type="AlphaFoldDB" id="A0AAW3JQ56"/>
<dbReference type="SMART" id="SM00028">
    <property type="entry name" value="TPR"/>
    <property type="match status" value="6"/>
</dbReference>
<dbReference type="RefSeq" id="WP_055944276.1">
    <property type="nucleotide sequence ID" value="NZ_JAQDCV010000002.1"/>
</dbReference>
<proteinExistence type="predicted"/>
<gene>
    <name evidence="6" type="ORF">APZ18_09610</name>
</gene>
<name>A0AAW3JQ56_9FIRM</name>
<keyword evidence="5" id="KW-0472">Membrane</keyword>
<dbReference type="Proteomes" id="UP000050833">
    <property type="component" value="Unassembled WGS sequence"/>
</dbReference>
<keyword evidence="5" id="KW-0812">Transmembrane</keyword>
<feature type="transmembrane region" description="Helical" evidence="5">
    <location>
        <begin position="252"/>
        <end position="273"/>
    </location>
</feature>
<dbReference type="Gene3D" id="1.25.40.10">
    <property type="entry name" value="Tetratricopeptide repeat domain"/>
    <property type="match status" value="3"/>
</dbReference>
<evidence type="ECO:0000313" key="6">
    <source>
        <dbReference type="EMBL" id="KQC84962.1"/>
    </source>
</evidence>
<dbReference type="InterPro" id="IPR011990">
    <property type="entry name" value="TPR-like_helical_dom_sf"/>
</dbReference>
<keyword evidence="7" id="KW-1185">Reference proteome</keyword>
<dbReference type="Pfam" id="PF14559">
    <property type="entry name" value="TPR_19"/>
    <property type="match status" value="1"/>
</dbReference>
<protein>
    <recommendedName>
        <fullName evidence="8">Tetratricopeptide repeat protein</fullName>
    </recommendedName>
</protein>
<evidence type="ECO:0008006" key="8">
    <source>
        <dbReference type="Google" id="ProtNLM"/>
    </source>
</evidence>
<evidence type="ECO:0000256" key="5">
    <source>
        <dbReference type="SAM" id="Phobius"/>
    </source>
</evidence>
<keyword evidence="5" id="KW-1133">Transmembrane helix</keyword>
<dbReference type="InterPro" id="IPR019734">
    <property type="entry name" value="TPR_rpt"/>
</dbReference>
<feature type="repeat" description="TPR" evidence="3">
    <location>
        <begin position="428"/>
        <end position="461"/>
    </location>
</feature>
<evidence type="ECO:0000256" key="2">
    <source>
        <dbReference type="ARBA" id="ARBA00022803"/>
    </source>
</evidence>
<evidence type="ECO:0000256" key="3">
    <source>
        <dbReference type="PROSITE-ProRule" id="PRU00339"/>
    </source>
</evidence>
<evidence type="ECO:0000256" key="1">
    <source>
        <dbReference type="ARBA" id="ARBA00022737"/>
    </source>
</evidence>
<feature type="repeat" description="TPR" evidence="3">
    <location>
        <begin position="394"/>
        <end position="427"/>
    </location>
</feature>
<dbReference type="EMBL" id="LLKB01000005">
    <property type="protein sequence ID" value="KQC84962.1"/>
    <property type="molecule type" value="Genomic_DNA"/>
</dbReference>
<comment type="caution">
    <text evidence="6">The sequence shown here is derived from an EMBL/GenBank/DDBJ whole genome shotgun (WGS) entry which is preliminary data.</text>
</comment>
<evidence type="ECO:0000256" key="4">
    <source>
        <dbReference type="SAM" id="MobiDB-lite"/>
    </source>
</evidence>
<dbReference type="PROSITE" id="PS50005">
    <property type="entry name" value="TPR"/>
    <property type="match status" value="2"/>
</dbReference>
<dbReference type="PANTHER" id="PTHR45586:SF1">
    <property type="entry name" value="LIPOPOLYSACCHARIDE ASSEMBLY PROTEIN B"/>
    <property type="match status" value="1"/>
</dbReference>
<feature type="region of interest" description="Disordered" evidence="4">
    <location>
        <begin position="292"/>
        <end position="312"/>
    </location>
</feature>
<keyword evidence="2 3" id="KW-0802">TPR repeat</keyword>
<sequence length="476" mass="54275">MNCPRCNANVAFSKKRCDNCGHDLKNYRKVVSLSNTYYNKGLSQAKVRDLSGAVSSLKLSLQYNKLNTNARNLLGLIYLEEGEIVAALSEWVISRHYQAENNDAEDYIRQIQSNPNRLETYNQTIRKYNSALNSAKHGDEDMAVIQLKKVVNLNPNFIRAHQLLALLYMMTGKKDNKVKALKLLRHISKIDVTNTTTLRYMKELSDVHLRGESQRVQPKPSKEQPTERRTLPKVDPDAYKTITPYKEERPSIMPFINVVVGMVIGLALMYFLIIPHMKSKDANSANNNFKQYSEQQAADDSDSSSLKSKNESLQKEIDGLKSQLKELQGDANTEDGKTILDIYDDLYSAASSYLANDSENAAKKLLKIDENTLKSEYAKKVYKRIKENTFATMSEKLYQQGYTLYSSGDYGNAIKTLKEAVKYDETNVKALYFLGRGFQKQQKYDKAKKYYETIINDFPDSDRVALSKAKLTEMGY</sequence>
<keyword evidence="1" id="KW-0677">Repeat</keyword>
<accession>A0AAW3JQ56</accession>
<dbReference type="InterPro" id="IPR051012">
    <property type="entry name" value="CellSynth/LPSAsmb/PSIAsmb"/>
</dbReference>